<evidence type="ECO:0000313" key="1">
    <source>
        <dbReference type="EMBL" id="ESA14224.1"/>
    </source>
</evidence>
<dbReference type="AlphaFoldDB" id="U9U1E8"/>
<accession>U9U1E8</accession>
<organism evidence="1">
    <name type="scientific">Rhizophagus irregularis (strain DAOM 181602 / DAOM 197198 / MUCL 43194)</name>
    <name type="common">Arbuscular mycorrhizal fungus</name>
    <name type="synonym">Glomus intraradices</name>
    <dbReference type="NCBI Taxonomy" id="747089"/>
    <lineage>
        <taxon>Eukaryota</taxon>
        <taxon>Fungi</taxon>
        <taxon>Fungi incertae sedis</taxon>
        <taxon>Mucoromycota</taxon>
        <taxon>Glomeromycotina</taxon>
        <taxon>Glomeromycetes</taxon>
        <taxon>Glomerales</taxon>
        <taxon>Glomeraceae</taxon>
        <taxon>Rhizophagus</taxon>
    </lineage>
</organism>
<evidence type="ECO:0008006" key="2">
    <source>
        <dbReference type="Google" id="ProtNLM"/>
    </source>
</evidence>
<gene>
    <name evidence="1" type="ORF">GLOINDRAFT_25176</name>
</gene>
<proteinExistence type="predicted"/>
<dbReference type="HOGENOM" id="CLU_1928697_0_0_1"/>
<protein>
    <recommendedName>
        <fullName evidence="2">Integrase catalytic domain-containing protein</fullName>
    </recommendedName>
</protein>
<name>U9U1E8_RHIID</name>
<dbReference type="EMBL" id="KI283113">
    <property type="protein sequence ID" value="ESA14224.1"/>
    <property type="molecule type" value="Genomic_DNA"/>
</dbReference>
<sequence>MARAIQKIYDDPNNPLSYPNTFIVDRGIEYMGECRDLLLSYDVRIQSRAWFKGFRINDNIFNNTPTLLIGISSNKAVKKALKGKKIIARSSVEHRRPVGYNELLLPSYTKVWHLLEPGELEAYSLQALQGS</sequence>
<reference evidence="1" key="1">
    <citation type="submission" date="2013-07" db="EMBL/GenBank/DDBJ databases">
        <title>The genome of an arbuscular mycorrhizal fungus provides insights into the evolution of the oldest plant symbiosis.</title>
        <authorList>
            <consortium name="DOE Joint Genome Institute"/>
            <person name="Tisserant E."/>
            <person name="Malbreil M."/>
            <person name="Kuo A."/>
            <person name="Kohler A."/>
            <person name="Symeonidi A."/>
            <person name="Balestrini R."/>
            <person name="Charron P."/>
            <person name="Duensing N."/>
            <person name="Frei-dit-Frey N."/>
            <person name="Gianinazzi-Pearson V."/>
            <person name="Gilbert B."/>
            <person name="Handa Y."/>
            <person name="Hijri M."/>
            <person name="Kaul R."/>
            <person name="Kawaguchi M."/>
            <person name="Krajinski F."/>
            <person name="Lammers P."/>
            <person name="Lapierre D."/>
            <person name="Masclaux F.G."/>
            <person name="Murat C."/>
            <person name="Morin E."/>
            <person name="Ndikumana S."/>
            <person name="Pagni M."/>
            <person name="Petitpierre D."/>
            <person name="Requena N."/>
            <person name="Rosikiewicz P."/>
            <person name="Riley R."/>
            <person name="Saito K."/>
            <person name="San Clemente H."/>
            <person name="Shapiro H."/>
            <person name="van Tuinen D."/>
            <person name="Becard G."/>
            <person name="Bonfante P."/>
            <person name="Paszkowski U."/>
            <person name="Shachar-Hill Y."/>
            <person name="Young J.P."/>
            <person name="Sanders I.R."/>
            <person name="Henrissat B."/>
            <person name="Rensing S.A."/>
            <person name="Grigoriev I.V."/>
            <person name="Corradi N."/>
            <person name="Roux C."/>
            <person name="Martin F."/>
        </authorList>
    </citation>
    <scope>NUCLEOTIDE SEQUENCE</scope>
    <source>
        <strain evidence="1">DAOM 197198</strain>
    </source>
</reference>